<organism evidence="2 3">
    <name type="scientific">Neotoma lepida</name>
    <name type="common">Desert woodrat</name>
    <dbReference type="NCBI Taxonomy" id="56216"/>
    <lineage>
        <taxon>Eukaryota</taxon>
        <taxon>Metazoa</taxon>
        <taxon>Chordata</taxon>
        <taxon>Craniata</taxon>
        <taxon>Vertebrata</taxon>
        <taxon>Euteleostomi</taxon>
        <taxon>Mammalia</taxon>
        <taxon>Eutheria</taxon>
        <taxon>Euarchontoglires</taxon>
        <taxon>Glires</taxon>
        <taxon>Rodentia</taxon>
        <taxon>Myomorpha</taxon>
        <taxon>Muroidea</taxon>
        <taxon>Cricetidae</taxon>
        <taxon>Neotominae</taxon>
        <taxon>Neotoma</taxon>
    </lineage>
</organism>
<dbReference type="AlphaFoldDB" id="A0A1A6HK15"/>
<comment type="caution">
    <text evidence="2">The sequence shown here is derived from an EMBL/GenBank/DDBJ whole genome shotgun (WGS) entry which is preliminary data.</text>
</comment>
<proteinExistence type="predicted"/>
<dbReference type="EMBL" id="LZPO01027458">
    <property type="protein sequence ID" value="OBS78305.1"/>
    <property type="molecule type" value="Genomic_DNA"/>
</dbReference>
<keyword evidence="1" id="KW-0472">Membrane</keyword>
<protein>
    <submittedName>
        <fullName evidence="2">Uncharacterized protein</fullName>
    </submittedName>
</protein>
<feature type="transmembrane region" description="Helical" evidence="1">
    <location>
        <begin position="12"/>
        <end position="32"/>
    </location>
</feature>
<keyword evidence="1" id="KW-1133">Transmembrane helix</keyword>
<reference evidence="2 3" key="1">
    <citation type="submission" date="2016-06" db="EMBL/GenBank/DDBJ databases">
        <title>The Draft Genome Sequence and Annotation of the Desert Woodrat Neotoma lepida.</title>
        <authorList>
            <person name="Campbell M."/>
            <person name="Oakeson K.F."/>
            <person name="Yandell M."/>
            <person name="Halpert J.R."/>
            <person name="Dearing D."/>
        </authorList>
    </citation>
    <scope>NUCLEOTIDE SEQUENCE [LARGE SCALE GENOMIC DNA]</scope>
    <source>
        <strain evidence="2">417</strain>
        <tissue evidence="2">Liver</tissue>
    </source>
</reference>
<dbReference type="Proteomes" id="UP000092124">
    <property type="component" value="Unassembled WGS sequence"/>
</dbReference>
<sequence length="129" mass="14053">MVYSSKSSDSSVLTSLVLYTVGGGAVVIGVDLDRARLDKSHIKELVNFEGQTFFFGVSSVSGINPVIMEMSRMDMVASTSPRYLHIAEQKAVSFRDGVSTQGRAMRTKAVRDTSASLVFRNPPCGEEQR</sequence>
<evidence type="ECO:0000256" key="1">
    <source>
        <dbReference type="SAM" id="Phobius"/>
    </source>
</evidence>
<gene>
    <name evidence="2" type="ORF">A6R68_19315</name>
</gene>
<evidence type="ECO:0000313" key="3">
    <source>
        <dbReference type="Proteomes" id="UP000092124"/>
    </source>
</evidence>
<keyword evidence="1" id="KW-0812">Transmembrane</keyword>
<accession>A0A1A6HK15</accession>
<name>A0A1A6HK15_NEOLE</name>
<keyword evidence="3" id="KW-1185">Reference proteome</keyword>
<evidence type="ECO:0000313" key="2">
    <source>
        <dbReference type="EMBL" id="OBS78305.1"/>
    </source>
</evidence>